<comment type="caution">
    <text evidence="10">The sequence shown here is derived from an EMBL/GenBank/DDBJ whole genome shotgun (WGS) entry which is preliminary data.</text>
</comment>
<dbReference type="Pfam" id="PF13715">
    <property type="entry name" value="CarbopepD_reg_2"/>
    <property type="match status" value="1"/>
</dbReference>
<dbReference type="PROSITE" id="PS52016">
    <property type="entry name" value="TONB_DEPENDENT_REC_3"/>
    <property type="match status" value="1"/>
</dbReference>
<organism evidence="10 11">
    <name type="scientific">Hyunsoonleella aestuarii</name>
    <dbReference type="NCBI Taxonomy" id="912802"/>
    <lineage>
        <taxon>Bacteria</taxon>
        <taxon>Pseudomonadati</taxon>
        <taxon>Bacteroidota</taxon>
        <taxon>Flavobacteriia</taxon>
        <taxon>Flavobacteriales</taxon>
        <taxon>Flavobacteriaceae</taxon>
    </lineage>
</organism>
<dbReference type="Gene3D" id="2.170.130.10">
    <property type="entry name" value="TonB-dependent receptor, plug domain"/>
    <property type="match status" value="1"/>
</dbReference>
<dbReference type="InterPro" id="IPR012910">
    <property type="entry name" value="Plug_dom"/>
</dbReference>
<comment type="similarity">
    <text evidence="7">Belongs to the TonB-dependent receptor family.</text>
</comment>
<evidence type="ECO:0000256" key="3">
    <source>
        <dbReference type="ARBA" id="ARBA00022452"/>
    </source>
</evidence>
<dbReference type="Proteomes" id="UP001500027">
    <property type="component" value="Unassembled WGS sequence"/>
</dbReference>
<proteinExistence type="inferred from homology"/>
<dbReference type="Pfam" id="PF14905">
    <property type="entry name" value="OMP_b-brl_3"/>
    <property type="match status" value="1"/>
</dbReference>
<feature type="domain" description="Outer membrane protein beta-barrel" evidence="9">
    <location>
        <begin position="359"/>
        <end position="766"/>
    </location>
</feature>
<evidence type="ECO:0000256" key="5">
    <source>
        <dbReference type="ARBA" id="ARBA00023136"/>
    </source>
</evidence>
<dbReference type="PANTHER" id="PTHR40980:SF4">
    <property type="entry name" value="TONB-DEPENDENT RECEPTOR-LIKE BETA-BARREL DOMAIN-CONTAINING PROTEIN"/>
    <property type="match status" value="1"/>
</dbReference>
<name>A0ABP8EDJ1_9FLAO</name>
<dbReference type="InterPro" id="IPR037066">
    <property type="entry name" value="Plug_dom_sf"/>
</dbReference>
<dbReference type="InterPro" id="IPR008969">
    <property type="entry name" value="CarboxyPept-like_regulatory"/>
</dbReference>
<evidence type="ECO:0000256" key="4">
    <source>
        <dbReference type="ARBA" id="ARBA00022692"/>
    </source>
</evidence>
<keyword evidence="5 7" id="KW-0472">Membrane</keyword>
<evidence type="ECO:0000259" key="9">
    <source>
        <dbReference type="Pfam" id="PF14905"/>
    </source>
</evidence>
<comment type="subcellular location">
    <subcellularLocation>
        <location evidence="1 7">Cell outer membrane</location>
        <topology evidence="1 7">Multi-pass membrane protein</topology>
    </subcellularLocation>
</comment>
<evidence type="ECO:0000259" key="8">
    <source>
        <dbReference type="Pfam" id="PF07715"/>
    </source>
</evidence>
<evidence type="ECO:0000256" key="2">
    <source>
        <dbReference type="ARBA" id="ARBA00022448"/>
    </source>
</evidence>
<dbReference type="Gene3D" id="2.40.170.20">
    <property type="entry name" value="TonB-dependent receptor, beta-barrel domain"/>
    <property type="match status" value="1"/>
</dbReference>
<dbReference type="InterPro" id="IPR039426">
    <property type="entry name" value="TonB-dep_rcpt-like"/>
</dbReference>
<sequence>MAEPETVKDRVVKGNVIDQETKQPLEYATISFFSYKEQKVVDGTITDINGNFQIKVSEGIYDIRIEYISYKTFELSNKKIDSNLDMGTVSLSLDLETLNEVEIIAEKTTVEVRLDKKIYNVGKDLTVRGGNVSDVLDNVPSVSVDAEGNIALRGNDNVRILINGKPSGLVGLDSSDALQQLPAEAIEKVEVITSPSARYEAEGTAGILNIILRRSKLQGLNGAVTANVGYPDRAGISGNINFRTGDLNIFNTISYRYNESPGYWYSYTTFKNNGNINDEKRDWVNTSKGITNNFGVEWYINDSSSITTSMVFSDNNGLDESTTRLLQLDSNMNLLSDNLRIDPQDTDSKNIQYSFNYTKNFKTSGHKLTFDFQFEDNDRDEFSLINVDGIDSDILSQIVDGSKIFLRTDYVLPLGENSQFEMGYRGDYDDTTTDYKVELLNSNTGEFEIDTNLTNVFNFRNYIHAAYFQFGSKINKFSYLLGLRMENTQLTLDQPTSGDFEKRNFTGLFPTINLTYEFNEDENLTLGFNRRLRRPWSFFLNPYPSRSSVTNIFQGDPGLNPTYSGQIDLGYLNRFNKFVLSTSAYYQRSTDVMRFVSRGTGEFVEVDGIQVPVILRTPANIATENRYGFEFNLTYSPSRKWRVNTDFNLFNSIIDGEFDGANFDSENVSWRARLSNKLTIPWEIDWQTNINYRGPSLDAQNTRDGVLTVNLAFSKDMFKEKASIAFNVNDLFNTRAFTGTVETDDFITIRDLRYRGVRSYNLSFTYRFNQKKKREFQRNFRGGDIDM</sequence>
<keyword evidence="2 7" id="KW-0813">Transport</keyword>
<dbReference type="SUPFAM" id="SSF56935">
    <property type="entry name" value="Porins"/>
    <property type="match status" value="1"/>
</dbReference>
<reference evidence="11" key="1">
    <citation type="journal article" date="2019" name="Int. J. Syst. Evol. Microbiol.">
        <title>The Global Catalogue of Microorganisms (GCM) 10K type strain sequencing project: providing services to taxonomists for standard genome sequencing and annotation.</title>
        <authorList>
            <consortium name="The Broad Institute Genomics Platform"/>
            <consortium name="The Broad Institute Genome Sequencing Center for Infectious Disease"/>
            <person name="Wu L."/>
            <person name="Ma J."/>
        </authorList>
    </citation>
    <scope>NUCLEOTIDE SEQUENCE [LARGE SCALE GENOMIC DNA]</scope>
    <source>
        <strain evidence="11">JCM 17452</strain>
    </source>
</reference>
<keyword evidence="4 7" id="KW-0812">Transmembrane</keyword>
<keyword evidence="11" id="KW-1185">Reference proteome</keyword>
<keyword evidence="3 7" id="KW-1134">Transmembrane beta strand</keyword>
<dbReference type="EMBL" id="BAABAV010000002">
    <property type="protein sequence ID" value="GAA4270199.1"/>
    <property type="molecule type" value="Genomic_DNA"/>
</dbReference>
<evidence type="ECO:0000256" key="6">
    <source>
        <dbReference type="ARBA" id="ARBA00023237"/>
    </source>
</evidence>
<evidence type="ECO:0000256" key="1">
    <source>
        <dbReference type="ARBA" id="ARBA00004571"/>
    </source>
</evidence>
<evidence type="ECO:0000313" key="10">
    <source>
        <dbReference type="EMBL" id="GAA4270199.1"/>
    </source>
</evidence>
<evidence type="ECO:0000256" key="7">
    <source>
        <dbReference type="PROSITE-ProRule" id="PRU01360"/>
    </source>
</evidence>
<evidence type="ECO:0000313" key="11">
    <source>
        <dbReference type="Proteomes" id="UP001500027"/>
    </source>
</evidence>
<feature type="domain" description="TonB-dependent receptor plug" evidence="8">
    <location>
        <begin position="129"/>
        <end position="207"/>
    </location>
</feature>
<keyword evidence="6 7" id="KW-0998">Cell outer membrane</keyword>
<dbReference type="PANTHER" id="PTHR40980">
    <property type="entry name" value="PLUG DOMAIN-CONTAINING PROTEIN"/>
    <property type="match status" value="1"/>
</dbReference>
<dbReference type="Gene3D" id="2.60.40.1120">
    <property type="entry name" value="Carboxypeptidase-like, regulatory domain"/>
    <property type="match status" value="1"/>
</dbReference>
<dbReference type="Pfam" id="PF07715">
    <property type="entry name" value="Plug"/>
    <property type="match status" value="1"/>
</dbReference>
<gene>
    <name evidence="10" type="ORF">GCM10022257_23000</name>
</gene>
<dbReference type="SUPFAM" id="SSF49464">
    <property type="entry name" value="Carboxypeptidase regulatory domain-like"/>
    <property type="match status" value="1"/>
</dbReference>
<accession>A0ABP8EDJ1</accession>
<protein>
    <submittedName>
        <fullName evidence="10">Outer membrane beta-barrel family protein</fullName>
    </submittedName>
</protein>
<dbReference type="InterPro" id="IPR036942">
    <property type="entry name" value="Beta-barrel_TonB_sf"/>
</dbReference>
<dbReference type="InterPro" id="IPR041700">
    <property type="entry name" value="OMP_b-brl_3"/>
</dbReference>